<reference evidence="21" key="4">
    <citation type="journal article" date="2001" name="Nature">
        <title>Functional annotation of a full-length mouse cDNA collection.</title>
        <authorList>
            <consortium name="The RIKEN Genome Exploration Research Group Phase II Team and the FANTOM Consortium"/>
        </authorList>
    </citation>
    <scope>NUCLEOTIDE SEQUENCE</scope>
    <source>
        <strain evidence="21">C57BL/6J</strain>
        <tissue evidence="21">Whole body</tissue>
    </source>
</reference>
<evidence type="ECO:0000256" key="5">
    <source>
        <dbReference type="ARBA" id="ARBA00022857"/>
    </source>
</evidence>
<dbReference type="GO" id="GO:0004303">
    <property type="term" value="F:estradiol 17-beta-dehydrogenase [NAD(P)+] activity"/>
    <property type="evidence" value="ECO:0007669"/>
    <property type="project" value="UniProtKB-EC"/>
</dbReference>
<dbReference type="PeptideAtlas" id="Q8BPF1"/>
<dbReference type="InterPro" id="IPR002347">
    <property type="entry name" value="SDR_fam"/>
</dbReference>
<evidence type="ECO:0000256" key="19">
    <source>
        <dbReference type="ARBA" id="ARBA00093182"/>
    </source>
</evidence>
<evidence type="ECO:0000256" key="14">
    <source>
        <dbReference type="ARBA" id="ARBA00042234"/>
    </source>
</evidence>
<reference evidence="21" key="6">
    <citation type="submission" date="2002-04" db="EMBL/GenBank/DDBJ databases">
        <authorList>
            <person name="Adachi J."/>
            <person name="Aizawa K."/>
            <person name="Akimura T."/>
            <person name="Arakawa T."/>
            <person name="Bono H."/>
            <person name="Carninci P."/>
            <person name="Fukuda S."/>
            <person name="Furuno M."/>
            <person name="Hanagaki T."/>
            <person name="Hara A."/>
            <person name="Hashizume W."/>
            <person name="Hayashida K."/>
            <person name="Hayatsu N."/>
            <person name="Hiramoto K."/>
            <person name="Hiraoka T."/>
            <person name="Hirozane T."/>
            <person name="Hori F."/>
            <person name="Imotani K."/>
            <person name="Ishii Y."/>
            <person name="Itoh M."/>
            <person name="Kagawa I."/>
            <person name="Kasukawa T."/>
            <person name="Katoh H."/>
            <person name="Kawai J."/>
            <person name="Kojima Y."/>
            <person name="Kondo S."/>
            <person name="Konno H."/>
            <person name="Kouda M."/>
            <person name="Koya S."/>
            <person name="Kurihara C."/>
            <person name="Matsuyama T."/>
            <person name="Miyazaki A."/>
            <person name="Murata M."/>
            <person name="Nakamura M."/>
            <person name="Nishi K."/>
            <person name="Nomura K."/>
            <person name="Numazaki R."/>
            <person name="Ohno M."/>
            <person name="Ohsato N."/>
            <person name="Okazaki Y."/>
            <person name="Saito R."/>
            <person name="Saitoh H."/>
            <person name="Sakai C."/>
            <person name="Sakai K."/>
            <person name="Sakazume N."/>
            <person name="Sano H."/>
            <person name="Sasaki D."/>
            <person name="Shibata K."/>
            <person name="Shinagawa A."/>
            <person name="Shiraki T."/>
            <person name="Sogabe Y."/>
            <person name="Tagami M."/>
            <person name="Tagawa A."/>
            <person name="Takahashi F."/>
            <person name="Takaku-Akahira S."/>
            <person name="Takeda Y."/>
            <person name="Tanaka T."/>
            <person name="Tomaru A."/>
            <person name="Toya T."/>
            <person name="Yasunishi A."/>
            <person name="Muramatsu M."/>
            <person name="Hayashizaki Y."/>
        </authorList>
    </citation>
    <scope>NUCLEOTIDE SEQUENCE</scope>
    <source>
        <strain evidence="21">C57BL/6J</strain>
        <tissue evidence="21">Whole body</tissue>
    </source>
</reference>
<proteinExistence type="evidence at transcript level"/>
<evidence type="ECO:0000256" key="15">
    <source>
        <dbReference type="ARBA" id="ARBA00043017"/>
    </source>
</evidence>
<keyword evidence="5" id="KW-0521">NADP</keyword>
<dbReference type="PANTHER" id="PTHR43899">
    <property type="entry name" value="RH59310P"/>
    <property type="match status" value="1"/>
</dbReference>
<keyword evidence="7 20" id="KW-1133">Transmembrane helix</keyword>
<evidence type="ECO:0000256" key="2">
    <source>
        <dbReference type="ARBA" id="ARBA00022516"/>
    </source>
</evidence>
<evidence type="ECO:0000256" key="3">
    <source>
        <dbReference type="ARBA" id="ARBA00022692"/>
    </source>
</evidence>
<reference evidence="21" key="7">
    <citation type="journal article" date="2005" name="Science">
        <title>The Transcriptional Landscape of the Mammalian Genome.</title>
        <authorList>
            <consortium name="The FANTOM Consortium"/>
            <consortium name="Riken Genome Exploration Research Group and Genome Science Group (Genome Network Project Core Group)"/>
        </authorList>
    </citation>
    <scope>NUCLEOTIDE SEQUENCE</scope>
    <source>
        <strain evidence="21">C57BL/6J</strain>
        <tissue evidence="21">Whole body</tissue>
    </source>
</reference>
<feature type="transmembrane region" description="Helical" evidence="20">
    <location>
        <begin position="6"/>
        <end position="24"/>
    </location>
</feature>
<comment type="pathway">
    <text evidence="1">Lipid metabolism; fatty acid biosynthesis.</text>
</comment>
<evidence type="ECO:0000256" key="20">
    <source>
        <dbReference type="SAM" id="Phobius"/>
    </source>
</evidence>
<evidence type="ECO:0000256" key="16">
    <source>
        <dbReference type="ARBA" id="ARBA00047293"/>
    </source>
</evidence>
<dbReference type="GO" id="GO:0006694">
    <property type="term" value="P:steroid biosynthetic process"/>
    <property type="evidence" value="ECO:0007669"/>
    <property type="project" value="UniProtKB-KW"/>
</dbReference>
<comment type="catalytic activity">
    <reaction evidence="18">
        <text>3-oxo-(8Z,11Z,14Z)-eicosatrienoyl-CoA + NADPH + H(+) = (3R)-hydroxy-(8Z,11Z,14Z)-eicosatrienoyl-CoA + NADP(+)</text>
        <dbReference type="Rhea" id="RHEA:39311"/>
        <dbReference type="ChEBI" id="CHEBI:15378"/>
        <dbReference type="ChEBI" id="CHEBI:57783"/>
        <dbReference type="ChEBI" id="CHEBI:58349"/>
        <dbReference type="ChEBI" id="CHEBI:71481"/>
        <dbReference type="ChEBI" id="CHEBI:76411"/>
    </reaction>
</comment>
<sequence length="106" mass="11535">MECAPPAAGFLYWVGASTIAYLALRASYSLFRAFQVWCVGNEALVGPRLGEWAVVTGGTDGIGKAYAEELAKRGMKIVLISRSQDKLNQVSNNISKFVHFKPISPK</sequence>
<comment type="catalytic activity">
    <reaction evidence="16">
        <text>(7Z,10Z,13Z,16Z)-3-oxodocosatetraenoyl-CoA + NADPH + H(+) = (3R)-hydroxy-(7Z,10Z,13Z,16Z)-docosatetraenoyl-CoA + NADP(+)</text>
        <dbReference type="Rhea" id="RHEA:39323"/>
        <dbReference type="ChEBI" id="CHEBI:15378"/>
        <dbReference type="ChEBI" id="CHEBI:57783"/>
        <dbReference type="ChEBI" id="CHEBI:58349"/>
        <dbReference type="ChEBI" id="CHEBI:73852"/>
        <dbReference type="ChEBI" id="CHEBI:76415"/>
    </reaction>
</comment>
<keyword evidence="8" id="KW-0560">Oxidoreductase</keyword>
<reference evidence="21" key="2">
    <citation type="journal article" date="2000" name="Genome Res.">
        <title>Normalization and subtraction of cap-trapper-selected cDNAs to prepare full-length cDNA libraries for rapid discovery of new genes.</title>
        <authorList>
            <person name="Carninci P."/>
            <person name="Shibata Y."/>
            <person name="Hayatsu N."/>
            <person name="Sugahara Y."/>
            <person name="Shibata K."/>
            <person name="Itoh M."/>
            <person name="Konno H."/>
            <person name="Okazaki Y."/>
            <person name="Muramatsu M."/>
            <person name="Hayashizaki Y."/>
        </authorList>
    </citation>
    <scope>NUCLEOTIDE SEQUENCE</scope>
    <source>
        <strain evidence="21">C57BL/6J</strain>
        <tissue evidence="21">Whole body</tissue>
    </source>
</reference>
<dbReference type="AlphaFoldDB" id="Q8BPF1"/>
<protein>
    <recommendedName>
        <fullName evidence="13">Very-long-chain 3-oxoacyl-CoA reductase</fullName>
        <ecNumber evidence="11">1.1.1.62</ecNumber>
    </recommendedName>
    <alternativeName>
        <fullName evidence="14">17-beta-hydroxysteroid dehydrogenase 12</fullName>
    </alternativeName>
    <alternativeName>
        <fullName evidence="15">Estradiol 17-beta-dehydrogenase 12</fullName>
    </alternativeName>
</protein>
<organism evidence="21">
    <name type="scientific">Mus musculus</name>
    <name type="common">Mouse</name>
    <dbReference type="NCBI Taxonomy" id="10090"/>
    <lineage>
        <taxon>Eukaryota</taxon>
        <taxon>Metazoa</taxon>
        <taxon>Chordata</taxon>
        <taxon>Craniata</taxon>
        <taxon>Vertebrata</taxon>
        <taxon>Euteleostomi</taxon>
        <taxon>Mammalia</taxon>
        <taxon>Eutheria</taxon>
        <taxon>Euarchontoglires</taxon>
        <taxon>Glires</taxon>
        <taxon>Rodentia</taxon>
        <taxon>Myomorpha</taxon>
        <taxon>Muroidea</taxon>
        <taxon>Muridae</taxon>
        <taxon>Murinae</taxon>
        <taxon>Mus</taxon>
        <taxon>Mus</taxon>
    </lineage>
</organism>
<keyword evidence="9" id="KW-0443">Lipid metabolism</keyword>
<name>Q8BPF1_MOUSE</name>
<reference evidence="21" key="1">
    <citation type="journal article" date="1999" name="Methods Enzymol.">
        <title>High-efficiency full-length cDNA cloning.</title>
        <authorList>
            <person name="Carninci P."/>
            <person name="Hayashizaki Y."/>
        </authorList>
    </citation>
    <scope>NUCLEOTIDE SEQUENCE</scope>
    <source>
        <strain evidence="21">C57BL/6J</strain>
        <tissue evidence="21">Whole body</tissue>
    </source>
</reference>
<keyword evidence="3 20" id="KW-0812">Transmembrane</keyword>
<evidence type="ECO:0000256" key="4">
    <source>
        <dbReference type="ARBA" id="ARBA00022824"/>
    </source>
</evidence>
<reference evidence="21" key="3">
    <citation type="journal article" date="2000" name="Genome Res.">
        <title>RIKEN integrated sequence analysis (RISA) system--384-format sequencing pipeline with 384 multicapillary sequencer.</title>
        <authorList>
            <person name="Shibata K."/>
            <person name="Itoh M."/>
            <person name="Aizawa K."/>
            <person name="Nagaoka S."/>
            <person name="Sasaki N."/>
            <person name="Carninci P."/>
            <person name="Konno H."/>
            <person name="Akiyama J."/>
            <person name="Nishi K."/>
            <person name="Kitsunai T."/>
            <person name="Tashiro H."/>
            <person name="Itoh M."/>
            <person name="Sumi N."/>
            <person name="Ishii Y."/>
            <person name="Nakamura S."/>
            <person name="Hazama M."/>
            <person name="Nishine T."/>
            <person name="Harada A."/>
            <person name="Yamamoto R."/>
            <person name="Matsumoto H."/>
            <person name="Sakaguchi S."/>
            <person name="Ikegami T."/>
            <person name="Kashiwagi K."/>
            <person name="Fujiwake S."/>
            <person name="Inoue K."/>
            <person name="Togawa Y."/>
            <person name="Izawa M."/>
            <person name="Ohara E."/>
            <person name="Watahiki M."/>
            <person name="Yoneda Y."/>
            <person name="Ishikawa T."/>
            <person name="Ozawa K."/>
            <person name="Tanaka T."/>
            <person name="Matsuura S."/>
            <person name="Kawai J."/>
            <person name="Okazaki Y."/>
            <person name="Muramatsu M."/>
            <person name="Inoue Y."/>
            <person name="Kira A."/>
            <person name="Hayashizaki Y."/>
        </authorList>
    </citation>
    <scope>NUCLEOTIDE SEQUENCE</scope>
    <source>
        <strain evidence="21">C57BL/6J</strain>
        <tissue evidence="21">Whole body</tissue>
    </source>
</reference>
<comment type="catalytic activity">
    <reaction evidence="19">
        <text>3-oxo-(7Z,10Z,13Z,16Z,19Z)-docosapentaenoyl-CoA + NADPH + H(+) = (3R)-hydroxy-(7Z,10Z,13Z,16Z,19Z)-docosapentaenoyl-CoA + NADP(+)</text>
        <dbReference type="Rhea" id="RHEA:39459"/>
        <dbReference type="ChEBI" id="CHEBI:15378"/>
        <dbReference type="ChEBI" id="CHEBI:57783"/>
        <dbReference type="ChEBI" id="CHEBI:58349"/>
        <dbReference type="ChEBI" id="CHEBI:73863"/>
        <dbReference type="ChEBI" id="CHEBI:76460"/>
    </reaction>
</comment>
<dbReference type="SUPFAM" id="SSF51735">
    <property type="entry name" value="NAD(P)-binding Rossmann-fold domains"/>
    <property type="match status" value="1"/>
</dbReference>
<dbReference type="Gene3D" id="3.40.50.720">
    <property type="entry name" value="NAD(P)-binding Rossmann-like Domain"/>
    <property type="match status" value="1"/>
</dbReference>
<keyword evidence="2" id="KW-0444">Lipid biosynthesis</keyword>
<evidence type="ECO:0000256" key="17">
    <source>
        <dbReference type="ARBA" id="ARBA00048129"/>
    </source>
</evidence>
<keyword evidence="4" id="KW-0256">Endoplasmic reticulum</keyword>
<keyword evidence="6" id="KW-0752">Steroid biosynthesis</keyword>
<dbReference type="InterPro" id="IPR036291">
    <property type="entry name" value="NAD(P)-bd_dom_sf"/>
</dbReference>
<comment type="catalytic activity">
    <reaction evidence="17">
        <text>3-oxooctadecanoyl-CoA + NADPH + H(+) = (3R)-hydroxyoctadecanoyl-CoA + NADP(+)</text>
        <dbReference type="Rhea" id="RHEA:39151"/>
        <dbReference type="ChEBI" id="CHEBI:15378"/>
        <dbReference type="ChEBI" id="CHEBI:57783"/>
        <dbReference type="ChEBI" id="CHEBI:58349"/>
        <dbReference type="ChEBI" id="CHEBI:71407"/>
        <dbReference type="ChEBI" id="CHEBI:76374"/>
    </reaction>
</comment>
<reference evidence="21" key="5">
    <citation type="journal article" date="2002" name="Nature">
        <title>Analysis of the mouse transcriptome based on functional annotation of 60,770 full-length cDNAs.</title>
        <authorList>
            <consortium name="The FANTOM Consortium and the RIKEN Genome Exploration Research Group Phase I and II Team"/>
        </authorList>
    </citation>
    <scope>NUCLEOTIDE SEQUENCE</scope>
    <source>
        <strain evidence="21">C57BL/6J</strain>
        <tissue evidence="21">Whole body</tissue>
    </source>
</reference>
<reference evidence="21" key="8">
    <citation type="journal article" date="2005" name="Science">
        <title>Antisense Transcription in the Mammalian Transcriptome.</title>
        <authorList>
            <consortium name="RIKEN Genome Exploration Research Group and Genome Science Group (Genome Network Project Core Group) and the FANTOM Consortium"/>
        </authorList>
    </citation>
    <scope>NUCLEOTIDE SEQUENCE</scope>
    <source>
        <strain evidence="21">C57BL/6J</strain>
        <tissue evidence="21">Whole body</tissue>
    </source>
</reference>
<evidence type="ECO:0000256" key="6">
    <source>
        <dbReference type="ARBA" id="ARBA00022955"/>
    </source>
</evidence>
<dbReference type="UCSC" id="uc008lgq.1">
    <property type="organism name" value="mouse"/>
</dbReference>
<dbReference type="PANTHER" id="PTHR43899:SF14">
    <property type="entry name" value="VERY-LONG-CHAIN 3-OXOACYL-COA REDUCTASE"/>
    <property type="match status" value="1"/>
</dbReference>
<evidence type="ECO:0000256" key="18">
    <source>
        <dbReference type="ARBA" id="ARBA00048282"/>
    </source>
</evidence>
<evidence type="ECO:0000256" key="12">
    <source>
        <dbReference type="ARBA" id="ARBA00038261"/>
    </source>
</evidence>
<evidence type="ECO:0000313" key="21">
    <source>
        <dbReference type="EMBL" id="BAC36174.1"/>
    </source>
</evidence>
<dbReference type="EMBL" id="AK076088">
    <property type="protein sequence ID" value="BAC36174.1"/>
    <property type="molecule type" value="mRNA"/>
</dbReference>
<accession>Q8BPF1</accession>
<evidence type="ECO:0000256" key="1">
    <source>
        <dbReference type="ARBA" id="ARBA00005194"/>
    </source>
</evidence>
<evidence type="ECO:0000256" key="8">
    <source>
        <dbReference type="ARBA" id="ARBA00023002"/>
    </source>
</evidence>
<keyword evidence="10 20" id="KW-0472">Membrane</keyword>
<comment type="similarity">
    <text evidence="12">Belongs to the short-chain dehydrogenases/reductases (SDR) family. 17-beta-HSD 3 subfamily.</text>
</comment>
<dbReference type="InterPro" id="IPR051019">
    <property type="entry name" value="VLCFA-Steroid_DH"/>
</dbReference>
<evidence type="ECO:0000256" key="10">
    <source>
        <dbReference type="ARBA" id="ARBA00023136"/>
    </source>
</evidence>
<dbReference type="Pfam" id="PF00106">
    <property type="entry name" value="adh_short"/>
    <property type="match status" value="1"/>
</dbReference>
<evidence type="ECO:0000256" key="13">
    <source>
        <dbReference type="ARBA" id="ARBA00039402"/>
    </source>
</evidence>
<evidence type="ECO:0000256" key="9">
    <source>
        <dbReference type="ARBA" id="ARBA00023098"/>
    </source>
</evidence>
<dbReference type="EC" id="1.1.1.62" evidence="11"/>
<evidence type="ECO:0000256" key="7">
    <source>
        <dbReference type="ARBA" id="ARBA00022989"/>
    </source>
</evidence>
<evidence type="ECO:0000256" key="11">
    <source>
        <dbReference type="ARBA" id="ARBA00024072"/>
    </source>
</evidence>